<feature type="region of interest" description="Disordered" evidence="1">
    <location>
        <begin position="1"/>
        <end position="46"/>
    </location>
</feature>
<dbReference type="HOGENOM" id="CLU_216987_0_0_10"/>
<dbReference type="RefSeq" id="WP_013551111.1">
    <property type="nucleotide sequence ID" value="NC_014934.1"/>
</dbReference>
<feature type="compositionally biased region" description="Basic and acidic residues" evidence="1">
    <location>
        <begin position="1"/>
        <end position="13"/>
    </location>
</feature>
<dbReference type="AlphaFoldDB" id="E6X7F5"/>
<feature type="compositionally biased region" description="Basic and acidic residues" evidence="1">
    <location>
        <begin position="32"/>
        <end position="46"/>
    </location>
</feature>
<protein>
    <submittedName>
        <fullName evidence="2">Uncharacterized protein</fullName>
    </submittedName>
</protein>
<dbReference type="STRING" id="688270.Celal_2346"/>
<name>E6X7F5_CELAD</name>
<reference evidence="2 3" key="1">
    <citation type="journal article" date="2010" name="Stand. Genomic Sci.">
        <title>Complete genome sequence of Cellulophaga algicola type strain (IC166).</title>
        <authorList>
            <person name="Abt B."/>
            <person name="Lu M."/>
            <person name="Misra M."/>
            <person name="Han C."/>
            <person name="Nolan M."/>
            <person name="Lucas S."/>
            <person name="Hammon N."/>
            <person name="Deshpande S."/>
            <person name="Cheng J.F."/>
            <person name="Tapia R."/>
            <person name="Goodwin L."/>
            <person name="Pitluck S."/>
            <person name="Liolios K."/>
            <person name="Pagani I."/>
            <person name="Ivanova N."/>
            <person name="Mavromatis K."/>
            <person name="Ovchinikova G."/>
            <person name="Pati A."/>
            <person name="Chen A."/>
            <person name="Palaniappan K."/>
            <person name="Land M."/>
            <person name="Hauser L."/>
            <person name="Chang Y.J."/>
            <person name="Jeffries C.D."/>
            <person name="Detter J.C."/>
            <person name="Brambilla E."/>
            <person name="Rohde M."/>
            <person name="Tindall B.J."/>
            <person name="Goker M."/>
            <person name="Woyke T."/>
            <person name="Bristow J."/>
            <person name="Eisen J.A."/>
            <person name="Markowitz V."/>
            <person name="Hugenholtz P."/>
            <person name="Kyrpides N.C."/>
            <person name="Klenk H.P."/>
            <person name="Lapidus A."/>
        </authorList>
    </citation>
    <scope>NUCLEOTIDE SEQUENCE [LARGE SCALE GENOMIC DNA]</scope>
    <source>
        <strain evidence="3">DSM 14237 / IC166 / ACAM 630</strain>
    </source>
</reference>
<dbReference type="eggNOG" id="ENOG5033CIS">
    <property type="taxonomic scope" value="Bacteria"/>
</dbReference>
<feature type="compositionally biased region" description="Polar residues" evidence="1">
    <location>
        <begin position="14"/>
        <end position="31"/>
    </location>
</feature>
<keyword evidence="3" id="KW-1185">Reference proteome</keyword>
<organism evidence="2 3">
    <name type="scientific">Cellulophaga algicola (strain DSM 14237 / IC166 / ACAM 630)</name>
    <dbReference type="NCBI Taxonomy" id="688270"/>
    <lineage>
        <taxon>Bacteria</taxon>
        <taxon>Pseudomonadati</taxon>
        <taxon>Bacteroidota</taxon>
        <taxon>Flavobacteriia</taxon>
        <taxon>Flavobacteriales</taxon>
        <taxon>Flavobacteriaceae</taxon>
        <taxon>Cellulophaga</taxon>
    </lineage>
</organism>
<evidence type="ECO:0000313" key="3">
    <source>
        <dbReference type="Proteomes" id="UP000008634"/>
    </source>
</evidence>
<gene>
    <name evidence="2" type="ordered locus">Celal_2346</name>
</gene>
<sequence>MGIIDDKRLKRTVEQTNPTNPTGNTSQTTNRFDIEKRTIKEQQNKK</sequence>
<dbReference type="EMBL" id="CP002453">
    <property type="protein sequence ID" value="ADV49637.1"/>
    <property type="molecule type" value="Genomic_DNA"/>
</dbReference>
<dbReference type="Proteomes" id="UP000008634">
    <property type="component" value="Chromosome"/>
</dbReference>
<dbReference type="KEGG" id="cao:Celal_2346"/>
<evidence type="ECO:0000313" key="2">
    <source>
        <dbReference type="EMBL" id="ADV49637.1"/>
    </source>
</evidence>
<evidence type="ECO:0000256" key="1">
    <source>
        <dbReference type="SAM" id="MobiDB-lite"/>
    </source>
</evidence>
<accession>E6X7F5</accession>
<proteinExistence type="predicted"/>